<dbReference type="PROSITE" id="PS51257">
    <property type="entry name" value="PROKAR_LIPOPROTEIN"/>
    <property type="match status" value="1"/>
</dbReference>
<evidence type="ECO:0000256" key="6">
    <source>
        <dbReference type="SAM" id="SignalP"/>
    </source>
</evidence>
<dbReference type="InterPro" id="IPR023296">
    <property type="entry name" value="Glyco_hydro_beta-prop_sf"/>
</dbReference>
<accession>A0ABQ1V4R0</accession>
<proteinExistence type="inferred from homology"/>
<evidence type="ECO:0000313" key="7">
    <source>
        <dbReference type="EMBL" id="GGF36592.1"/>
    </source>
</evidence>
<keyword evidence="6" id="KW-0732">Signal</keyword>
<dbReference type="PANTHER" id="PTHR43301:SF3">
    <property type="entry name" value="ARABINAN ENDO-1,5-ALPHA-L-ARABINOSIDASE A-RELATED"/>
    <property type="match status" value="1"/>
</dbReference>
<keyword evidence="8" id="KW-1185">Reference proteome</keyword>
<comment type="caution">
    <text evidence="7">The sequence shown here is derived from an EMBL/GenBank/DDBJ whole genome shotgun (WGS) entry which is preliminary data.</text>
</comment>
<keyword evidence="4 5" id="KW-0326">Glycosidase</keyword>
<dbReference type="SUPFAM" id="SSF75005">
    <property type="entry name" value="Arabinanase/levansucrase/invertase"/>
    <property type="match status" value="1"/>
</dbReference>
<name>A0ABQ1V4R0_9BACT</name>
<dbReference type="EMBL" id="BMIU01000012">
    <property type="protein sequence ID" value="GGF36592.1"/>
    <property type="molecule type" value="Genomic_DNA"/>
</dbReference>
<feature type="chain" id="PRO_5047163522" evidence="6">
    <location>
        <begin position="21"/>
        <end position="398"/>
    </location>
</feature>
<evidence type="ECO:0000256" key="4">
    <source>
        <dbReference type="ARBA" id="ARBA00023295"/>
    </source>
</evidence>
<organism evidence="7 8">
    <name type="scientific">Echinicola rosea</name>
    <dbReference type="NCBI Taxonomy" id="1807691"/>
    <lineage>
        <taxon>Bacteria</taxon>
        <taxon>Pseudomonadati</taxon>
        <taxon>Bacteroidota</taxon>
        <taxon>Cytophagia</taxon>
        <taxon>Cytophagales</taxon>
        <taxon>Cyclobacteriaceae</taxon>
        <taxon>Echinicola</taxon>
    </lineage>
</organism>
<dbReference type="InterPro" id="IPR050727">
    <property type="entry name" value="GH43_arabinanases"/>
</dbReference>
<reference evidence="8" key="1">
    <citation type="journal article" date="2019" name="Int. J. Syst. Evol. Microbiol.">
        <title>The Global Catalogue of Microorganisms (GCM) 10K type strain sequencing project: providing services to taxonomists for standard genome sequencing and annotation.</title>
        <authorList>
            <consortium name="The Broad Institute Genomics Platform"/>
            <consortium name="The Broad Institute Genome Sequencing Center for Infectious Disease"/>
            <person name="Wu L."/>
            <person name="Ma J."/>
        </authorList>
    </citation>
    <scope>NUCLEOTIDE SEQUENCE [LARGE SCALE GENOMIC DNA]</scope>
    <source>
        <strain evidence="8">CGMCC 1.15407</strain>
    </source>
</reference>
<evidence type="ECO:0000256" key="3">
    <source>
        <dbReference type="ARBA" id="ARBA00022801"/>
    </source>
</evidence>
<evidence type="ECO:0000256" key="5">
    <source>
        <dbReference type="RuleBase" id="RU361187"/>
    </source>
</evidence>
<evidence type="ECO:0000256" key="2">
    <source>
        <dbReference type="ARBA" id="ARBA00009865"/>
    </source>
</evidence>
<comment type="similarity">
    <text evidence="2 5">Belongs to the glycosyl hydrolase 43 family.</text>
</comment>
<dbReference type="Gene3D" id="2.115.10.20">
    <property type="entry name" value="Glycosyl hydrolase domain, family 43"/>
    <property type="match status" value="1"/>
</dbReference>
<dbReference type="CDD" id="cd08992">
    <property type="entry name" value="GH117"/>
    <property type="match status" value="1"/>
</dbReference>
<evidence type="ECO:0000313" key="8">
    <source>
        <dbReference type="Proteomes" id="UP000647339"/>
    </source>
</evidence>
<protein>
    <submittedName>
        <fullName evidence="7">Glycosyhydrolase</fullName>
    </submittedName>
</protein>
<dbReference type="Proteomes" id="UP000647339">
    <property type="component" value="Unassembled WGS sequence"/>
</dbReference>
<gene>
    <name evidence="7" type="ORF">GCM10011339_26430</name>
</gene>
<comment type="pathway">
    <text evidence="1">Glycan metabolism; L-arabinan degradation.</text>
</comment>
<evidence type="ECO:0000256" key="1">
    <source>
        <dbReference type="ARBA" id="ARBA00004834"/>
    </source>
</evidence>
<dbReference type="PANTHER" id="PTHR43301">
    <property type="entry name" value="ARABINAN ENDO-1,5-ALPHA-L-ARABINOSIDASE"/>
    <property type="match status" value="1"/>
</dbReference>
<dbReference type="InterPro" id="IPR006710">
    <property type="entry name" value="Glyco_hydro_43"/>
</dbReference>
<feature type="signal peptide" evidence="6">
    <location>
        <begin position="1"/>
        <end position="20"/>
    </location>
</feature>
<sequence length="398" mass="44695">MFRMKSVLPLVVLLSAVIGCTPSSPTQDQSSEEQSLQHYPDSVYDYLAIPKTDKLSAASKRALKRNYAQGPEWFIEFTHSDLKGDFAYEEGVTRRDPSDLIKVGDTYYVYYTKTSGKSYGFGTGDPEKKVFPWDKSEVWYATSKDGWTWNEQGLAVGRGEDGAYDDRSVFTPQVMVHEGKYVLVYQTVKAPYVNRVKNQVGMAISDSPDGPFEKLDAPILSPSDDGEWLGEEDTRFKVTKQGSFDSHKVHDPTLLHYKGKFHLYYKGERMGEKRTFGGREIKWGVAISDKLTGPYTKSPYNPITNSGHELCVWKYDGGVAALIITDGPERNTIQWSPDGINFEIKSHIKGGPEAAGLDQSLDFETGPVAALKWGLTHEYVTGDWQVIKRFDAKKSFNP</sequence>
<dbReference type="RefSeq" id="WP_229683417.1">
    <property type="nucleotide sequence ID" value="NZ_BMIU01000012.1"/>
</dbReference>
<dbReference type="Pfam" id="PF04616">
    <property type="entry name" value="Glyco_hydro_43"/>
    <property type="match status" value="1"/>
</dbReference>
<keyword evidence="3 5" id="KW-0378">Hydrolase</keyword>